<keyword evidence="6" id="KW-0472">Membrane</keyword>
<dbReference type="GeneTree" id="ENSGT01150000286965"/>
<dbReference type="Gene3D" id="3.30.420.150">
    <property type="entry name" value="Exopolyphosphatase. Domain 2"/>
    <property type="match status" value="1"/>
</dbReference>
<evidence type="ECO:0000256" key="3">
    <source>
        <dbReference type="PIRSR" id="PIRSR600407-1"/>
    </source>
</evidence>
<dbReference type="GO" id="GO:0009134">
    <property type="term" value="P:nucleoside diphosphate catabolic process"/>
    <property type="evidence" value="ECO:0007669"/>
    <property type="project" value="TreeGrafter"/>
</dbReference>
<dbReference type="OrthoDB" id="6372431at2759"/>
<evidence type="ECO:0000256" key="1">
    <source>
        <dbReference type="ARBA" id="ARBA00009283"/>
    </source>
</evidence>
<evidence type="ECO:0000256" key="5">
    <source>
        <dbReference type="RuleBase" id="RU003833"/>
    </source>
</evidence>
<name>A0A8C4Z067_GADMO</name>
<evidence type="ECO:0000256" key="2">
    <source>
        <dbReference type="ARBA" id="ARBA00022801"/>
    </source>
</evidence>
<evidence type="ECO:0000313" key="8">
    <source>
        <dbReference type="Proteomes" id="UP000694546"/>
    </source>
</evidence>
<dbReference type="InterPro" id="IPR000407">
    <property type="entry name" value="GDA1_CD39_NTPase"/>
</dbReference>
<reference evidence="7" key="1">
    <citation type="submission" date="2025-08" db="UniProtKB">
        <authorList>
            <consortium name="Ensembl"/>
        </authorList>
    </citation>
    <scope>IDENTIFICATION</scope>
</reference>
<dbReference type="GO" id="GO:0005524">
    <property type="term" value="F:ATP binding"/>
    <property type="evidence" value="ECO:0007669"/>
    <property type="project" value="UniProtKB-KW"/>
</dbReference>
<proteinExistence type="inferred from homology"/>
<reference evidence="7" key="2">
    <citation type="submission" date="2025-09" db="UniProtKB">
        <authorList>
            <consortium name="Ensembl"/>
        </authorList>
    </citation>
    <scope>IDENTIFICATION</scope>
</reference>
<feature type="active site" description="Proton acceptor" evidence="3">
    <location>
        <position position="174"/>
    </location>
</feature>
<keyword evidence="6" id="KW-0812">Transmembrane</keyword>
<evidence type="ECO:0000256" key="6">
    <source>
        <dbReference type="SAM" id="Phobius"/>
    </source>
</evidence>
<dbReference type="GO" id="GO:0005886">
    <property type="term" value="C:plasma membrane"/>
    <property type="evidence" value="ECO:0007669"/>
    <property type="project" value="TreeGrafter"/>
</dbReference>
<sequence>MASKRKTGCQCRTFWVAVLLLASVSAIITIAVIQRHWRVQEYGLEYGIVVDSGSSRSTVYLYHWPGEKKNETGVVSEVLNCKVFGNGISDMLVDAEKDKNTWASFTGCMQKVTEEIPVEKRQKTPLFLGATAGMRLLNQVDQNRSDEVIISLKQYLKALPFAFKDATILTGQQEGLYGWVTVNYLMGNFEEKTLLNSLFHAGGASTVGSMDLGGASTQLAFQVGEELKGEDFLPVRLYGYDYNVYAHSYLCYGKNEAAKQILDRIIKASPDPTTIQNHCYQEGFNVTIKASDVYNSPCTQTPDNFDPDQQITFVGKPDSDRCRELVRELFDFTNCTAQGCSFNGVQQPPVQGKFMAYAGFFYTAKALRLNGTTELDVFNSTMREFCHTNKEMLIASRPEISERFLITYCYSAHYVLTLLVDGYKFDPDTWQNIAFEKEVEGTSLGWSLGFMLSMSNMIPSDAKEILPMANPVFAGLIFLFSALMIITVVFLFIMLIRTCY</sequence>
<accession>A0A8C4Z067</accession>
<dbReference type="GO" id="GO:0017111">
    <property type="term" value="F:ribonucleoside triphosphate phosphatase activity"/>
    <property type="evidence" value="ECO:0007669"/>
    <property type="project" value="TreeGrafter"/>
</dbReference>
<keyword evidence="8" id="KW-1185">Reference proteome</keyword>
<keyword evidence="2 5" id="KW-0378">Hydrolase</keyword>
<organism evidence="7 8">
    <name type="scientific">Gadus morhua</name>
    <name type="common">Atlantic cod</name>
    <dbReference type="NCBI Taxonomy" id="8049"/>
    <lineage>
        <taxon>Eukaryota</taxon>
        <taxon>Metazoa</taxon>
        <taxon>Chordata</taxon>
        <taxon>Craniata</taxon>
        <taxon>Vertebrata</taxon>
        <taxon>Euteleostomi</taxon>
        <taxon>Actinopterygii</taxon>
        <taxon>Neopterygii</taxon>
        <taxon>Teleostei</taxon>
        <taxon>Neoteleostei</taxon>
        <taxon>Acanthomorphata</taxon>
        <taxon>Zeiogadaria</taxon>
        <taxon>Gadariae</taxon>
        <taxon>Gadiformes</taxon>
        <taxon>Gadoidei</taxon>
        <taxon>Gadidae</taxon>
        <taxon>Gadus</taxon>
    </lineage>
</organism>
<dbReference type="GO" id="GO:0004382">
    <property type="term" value="F:GDP phosphatase activity"/>
    <property type="evidence" value="ECO:0007669"/>
    <property type="project" value="TreeGrafter"/>
</dbReference>
<dbReference type="Ensembl" id="ENSGMOT00000004345.2">
    <property type="protein sequence ID" value="ENSGMOP00000004215.2"/>
    <property type="gene ID" value="ENSGMOG00000003928.2"/>
</dbReference>
<dbReference type="Gene3D" id="3.30.420.40">
    <property type="match status" value="1"/>
</dbReference>
<protein>
    <submittedName>
        <fullName evidence="7">Ectonucleoside triphosphate diphosphohydrolase 3</fullName>
    </submittedName>
</protein>
<keyword evidence="4" id="KW-0067">ATP-binding</keyword>
<dbReference type="PANTHER" id="PTHR11782:SF38">
    <property type="entry name" value="ECTONUCLEOSIDE TRIPHOSPHATE DIPHOSPHOHYDROLASE 3"/>
    <property type="match status" value="1"/>
</dbReference>
<dbReference type="GO" id="GO:0045134">
    <property type="term" value="F:UDP phosphatase activity"/>
    <property type="evidence" value="ECO:0007669"/>
    <property type="project" value="TreeGrafter"/>
</dbReference>
<dbReference type="Pfam" id="PF01150">
    <property type="entry name" value="GDA1_CD39"/>
    <property type="match status" value="1"/>
</dbReference>
<gene>
    <name evidence="7" type="primary">entpd3</name>
</gene>
<feature type="transmembrane region" description="Helical" evidence="6">
    <location>
        <begin position="472"/>
        <end position="496"/>
    </location>
</feature>
<evidence type="ECO:0000313" key="7">
    <source>
        <dbReference type="Ensembl" id="ENSGMOP00000004215.2"/>
    </source>
</evidence>
<dbReference type="OMA" id="GNAISDM"/>
<dbReference type="PANTHER" id="PTHR11782">
    <property type="entry name" value="ADENOSINE/GUANOSINE DIPHOSPHATASE"/>
    <property type="match status" value="1"/>
</dbReference>
<evidence type="ECO:0000256" key="4">
    <source>
        <dbReference type="PIRSR" id="PIRSR600407-2"/>
    </source>
</evidence>
<feature type="binding site" evidence="4">
    <location>
        <begin position="214"/>
        <end position="218"/>
    </location>
    <ligand>
        <name>ATP</name>
        <dbReference type="ChEBI" id="CHEBI:30616"/>
    </ligand>
</feature>
<comment type="similarity">
    <text evidence="1 5">Belongs to the GDA1/CD39 NTPase family.</text>
</comment>
<dbReference type="PROSITE" id="PS01238">
    <property type="entry name" value="GDA1_CD39_NTPASE"/>
    <property type="match status" value="1"/>
</dbReference>
<keyword evidence="4" id="KW-0547">Nucleotide-binding</keyword>
<dbReference type="AlphaFoldDB" id="A0A8C4Z067"/>
<keyword evidence="6" id="KW-1133">Transmembrane helix</keyword>
<dbReference type="Proteomes" id="UP000694546">
    <property type="component" value="Chromosome 11"/>
</dbReference>